<proteinExistence type="predicted"/>
<protein>
    <submittedName>
        <fullName evidence="1">Uncharacterized protein</fullName>
    </submittedName>
</protein>
<dbReference type="RefSeq" id="WP_041999243.1">
    <property type="nucleotide sequence ID" value="NZ_CP022382.1"/>
</dbReference>
<evidence type="ECO:0000313" key="1">
    <source>
        <dbReference type="EMBL" id="CEN33991.1"/>
    </source>
</evidence>
<reference evidence="1 2" key="1">
    <citation type="submission" date="2015-01" db="EMBL/GenBank/DDBJ databases">
        <authorList>
            <person name="Xiang T."/>
            <person name="Song Y."/>
            <person name="Huang L."/>
            <person name="Wang B."/>
            <person name="Wu P."/>
        </authorList>
    </citation>
    <scope>NUCLEOTIDE SEQUENCE [LARGE SCALE GENOMIC DNA]</scope>
    <source>
        <strain evidence="1 2">Cc12</strain>
    </source>
</reference>
<dbReference type="Proteomes" id="UP000044026">
    <property type="component" value="Unassembled WGS sequence"/>
</dbReference>
<accession>A0A0B7H315</accession>
<name>A0A0B7H315_9FLAO</name>
<dbReference type="EMBL" id="CDOE01000046">
    <property type="protein sequence ID" value="CEN33991.1"/>
    <property type="molecule type" value="Genomic_DNA"/>
</dbReference>
<evidence type="ECO:0000313" key="2">
    <source>
        <dbReference type="Proteomes" id="UP000044026"/>
    </source>
</evidence>
<dbReference type="AlphaFoldDB" id="A0A0B7H315"/>
<dbReference type="GeneID" id="69579718"/>
<organism evidence="1 2">
    <name type="scientific">Capnocytophaga canimorsus</name>
    <dbReference type="NCBI Taxonomy" id="28188"/>
    <lineage>
        <taxon>Bacteria</taxon>
        <taxon>Pseudomonadati</taxon>
        <taxon>Bacteroidota</taxon>
        <taxon>Flavobacteriia</taxon>
        <taxon>Flavobacteriales</taxon>
        <taxon>Flavobacteriaceae</taxon>
        <taxon>Capnocytophaga</taxon>
    </lineage>
</organism>
<gene>
    <name evidence="1" type="ORF">CCAN12_500015</name>
</gene>
<sequence>MITNVLQNNKTLYIYDEDDQLSAKIMLHENDFLGAGTDFFVLKKTYTMLTEDGTIFPLGKFQIKNRRRRNFRAR</sequence>